<name>A0ABR2CJ04_9ROSI</name>
<feature type="region of interest" description="Disordered" evidence="1">
    <location>
        <begin position="1"/>
        <end position="90"/>
    </location>
</feature>
<proteinExistence type="predicted"/>
<keyword evidence="3" id="KW-1185">Reference proteome</keyword>
<protein>
    <submittedName>
        <fullName evidence="2">Uncharacterized protein</fullName>
    </submittedName>
</protein>
<comment type="caution">
    <text evidence="2">The sequence shown here is derived from an EMBL/GenBank/DDBJ whole genome shotgun (WGS) entry which is preliminary data.</text>
</comment>
<accession>A0ABR2CJ04</accession>
<dbReference type="Proteomes" id="UP001472677">
    <property type="component" value="Unassembled WGS sequence"/>
</dbReference>
<organism evidence="2 3">
    <name type="scientific">Hibiscus sabdariffa</name>
    <name type="common">roselle</name>
    <dbReference type="NCBI Taxonomy" id="183260"/>
    <lineage>
        <taxon>Eukaryota</taxon>
        <taxon>Viridiplantae</taxon>
        <taxon>Streptophyta</taxon>
        <taxon>Embryophyta</taxon>
        <taxon>Tracheophyta</taxon>
        <taxon>Spermatophyta</taxon>
        <taxon>Magnoliopsida</taxon>
        <taxon>eudicotyledons</taxon>
        <taxon>Gunneridae</taxon>
        <taxon>Pentapetalae</taxon>
        <taxon>rosids</taxon>
        <taxon>malvids</taxon>
        <taxon>Malvales</taxon>
        <taxon>Malvaceae</taxon>
        <taxon>Malvoideae</taxon>
        <taxon>Hibiscus</taxon>
    </lineage>
</organism>
<sequence>MQGQDHLSMAQEIPPKHDEAKQHTPASVTKNQTEDSKGVKQIAESKTNKGEESVTKEGEMEADFELADNLSDFSYTPNCQGESQISDGSVEDGEACLVTLVEKQDTMSSQISQNF</sequence>
<evidence type="ECO:0000313" key="3">
    <source>
        <dbReference type="Proteomes" id="UP001472677"/>
    </source>
</evidence>
<evidence type="ECO:0000256" key="1">
    <source>
        <dbReference type="SAM" id="MobiDB-lite"/>
    </source>
</evidence>
<reference evidence="2 3" key="1">
    <citation type="journal article" date="2024" name="G3 (Bethesda)">
        <title>Genome assembly of Hibiscus sabdariffa L. provides insights into metabolisms of medicinal natural products.</title>
        <authorList>
            <person name="Kim T."/>
        </authorList>
    </citation>
    <scope>NUCLEOTIDE SEQUENCE [LARGE SCALE GENOMIC DNA]</scope>
    <source>
        <strain evidence="2">TK-2024</strain>
        <tissue evidence="2">Old leaves</tissue>
    </source>
</reference>
<feature type="compositionally biased region" description="Basic and acidic residues" evidence="1">
    <location>
        <begin position="46"/>
        <end position="59"/>
    </location>
</feature>
<evidence type="ECO:0000313" key="2">
    <source>
        <dbReference type="EMBL" id="KAK8519581.1"/>
    </source>
</evidence>
<feature type="compositionally biased region" description="Polar residues" evidence="1">
    <location>
        <begin position="71"/>
        <end position="87"/>
    </location>
</feature>
<gene>
    <name evidence="2" type="ORF">V6N12_025614</name>
</gene>
<dbReference type="EMBL" id="JBBPBM010000051">
    <property type="protein sequence ID" value="KAK8519581.1"/>
    <property type="molecule type" value="Genomic_DNA"/>
</dbReference>